<accession>A0ACC0A9V5</accession>
<sequence length="163" mass="18992">MLGLGENDLKFFEAIGEIKRKTIDVIGLFKKLHGMLPILQMEQQKPNDQDNVAASSSNRPTESQEDQFFESNDFLNAYEEFKKDMIKAKKLASAPQSSKDSLYADMKTEELVTGVMNMLKNDAQVEKKELNQQQEEEEEEEEEQEEQEQQEQQQQQQKQQQQQ</sequence>
<name>A0ACC0A9V5_CATRO</name>
<organism evidence="1 2">
    <name type="scientific">Catharanthus roseus</name>
    <name type="common">Madagascar periwinkle</name>
    <name type="synonym">Vinca rosea</name>
    <dbReference type="NCBI Taxonomy" id="4058"/>
    <lineage>
        <taxon>Eukaryota</taxon>
        <taxon>Viridiplantae</taxon>
        <taxon>Streptophyta</taxon>
        <taxon>Embryophyta</taxon>
        <taxon>Tracheophyta</taxon>
        <taxon>Spermatophyta</taxon>
        <taxon>Magnoliopsida</taxon>
        <taxon>eudicotyledons</taxon>
        <taxon>Gunneridae</taxon>
        <taxon>Pentapetalae</taxon>
        <taxon>asterids</taxon>
        <taxon>lamiids</taxon>
        <taxon>Gentianales</taxon>
        <taxon>Apocynaceae</taxon>
        <taxon>Rauvolfioideae</taxon>
        <taxon>Vinceae</taxon>
        <taxon>Catharanthinae</taxon>
        <taxon>Catharanthus</taxon>
    </lineage>
</organism>
<comment type="caution">
    <text evidence="1">The sequence shown here is derived from an EMBL/GenBank/DDBJ whole genome shotgun (WGS) entry which is preliminary data.</text>
</comment>
<protein>
    <submittedName>
        <fullName evidence="1">Uncharacterized protein</fullName>
    </submittedName>
</protein>
<proteinExistence type="predicted"/>
<dbReference type="EMBL" id="CM044706">
    <property type="protein sequence ID" value="KAI5657670.1"/>
    <property type="molecule type" value="Genomic_DNA"/>
</dbReference>
<reference evidence="2" key="1">
    <citation type="journal article" date="2023" name="Nat. Plants">
        <title>Single-cell RNA sequencing provides a high-resolution roadmap for understanding the multicellular compartmentation of specialized metabolism.</title>
        <authorList>
            <person name="Sun S."/>
            <person name="Shen X."/>
            <person name="Li Y."/>
            <person name="Li Y."/>
            <person name="Wang S."/>
            <person name="Li R."/>
            <person name="Zhang H."/>
            <person name="Shen G."/>
            <person name="Guo B."/>
            <person name="Wei J."/>
            <person name="Xu J."/>
            <person name="St-Pierre B."/>
            <person name="Chen S."/>
            <person name="Sun C."/>
        </authorList>
    </citation>
    <scope>NUCLEOTIDE SEQUENCE [LARGE SCALE GENOMIC DNA]</scope>
</reference>
<gene>
    <name evidence="1" type="ORF">M9H77_26463</name>
</gene>
<evidence type="ECO:0000313" key="2">
    <source>
        <dbReference type="Proteomes" id="UP001060085"/>
    </source>
</evidence>
<keyword evidence="2" id="KW-1185">Reference proteome</keyword>
<dbReference type="Proteomes" id="UP001060085">
    <property type="component" value="Linkage Group LG06"/>
</dbReference>
<evidence type="ECO:0000313" key="1">
    <source>
        <dbReference type="EMBL" id="KAI5657670.1"/>
    </source>
</evidence>